<evidence type="ECO:0000313" key="4">
    <source>
        <dbReference type="EMBL" id="RFU60764.1"/>
    </source>
</evidence>
<dbReference type="UniPathway" id="UPA00115">
    <property type="reaction ID" value="UER00412"/>
</dbReference>
<dbReference type="NCBIfam" id="NF001924">
    <property type="entry name" value="PRK00702.1"/>
    <property type="match status" value="1"/>
</dbReference>
<dbReference type="InterPro" id="IPR037171">
    <property type="entry name" value="NagB/RpiA_transferase-like"/>
</dbReference>
<feature type="active site" description="Proton acceptor" evidence="3">
    <location>
        <position position="102"/>
    </location>
</feature>
<evidence type="ECO:0000256" key="3">
    <source>
        <dbReference type="HAMAP-Rule" id="MF_00170"/>
    </source>
</evidence>
<feature type="binding site" evidence="3">
    <location>
        <begin position="80"/>
        <end position="83"/>
    </location>
    <ligand>
        <name>substrate</name>
    </ligand>
</feature>
<dbReference type="GO" id="GO:0005829">
    <property type="term" value="C:cytosol"/>
    <property type="evidence" value="ECO:0007669"/>
    <property type="project" value="TreeGrafter"/>
</dbReference>
<dbReference type="GO" id="GO:0009052">
    <property type="term" value="P:pentose-phosphate shunt, non-oxidative branch"/>
    <property type="evidence" value="ECO:0007669"/>
    <property type="project" value="UniProtKB-UniRule"/>
</dbReference>
<dbReference type="Pfam" id="PF06026">
    <property type="entry name" value="Rib_5-P_isom_A"/>
    <property type="match status" value="1"/>
</dbReference>
<dbReference type="Gene3D" id="3.30.70.260">
    <property type="match status" value="1"/>
</dbReference>
<dbReference type="InterPro" id="IPR004788">
    <property type="entry name" value="Ribose5P_isomerase_type_A"/>
</dbReference>
<reference evidence="4 5" key="1">
    <citation type="submission" date="2018-08" db="EMBL/GenBank/DDBJ databases">
        <title>Bacillus chawlae sp. nov., Bacillus glennii sp. nov., and Bacillus saganii sp. nov. Isolated from the Vehicle Assembly Building at Kennedy Space Center where the Viking Spacecraft were Assembled.</title>
        <authorList>
            <person name="Seuylemezian A."/>
            <person name="Vaishampayan P."/>
        </authorList>
    </citation>
    <scope>NUCLEOTIDE SEQUENCE [LARGE SCALE GENOMIC DNA]</scope>
    <source>
        <strain evidence="4 5">V44-8</strain>
    </source>
</reference>
<feature type="binding site" evidence="3">
    <location>
        <position position="120"/>
    </location>
    <ligand>
        <name>substrate</name>
    </ligand>
</feature>
<dbReference type="Gene3D" id="3.40.50.1360">
    <property type="match status" value="1"/>
</dbReference>
<dbReference type="PANTHER" id="PTHR11934">
    <property type="entry name" value="RIBOSE-5-PHOSPHATE ISOMERASE"/>
    <property type="match status" value="1"/>
</dbReference>
<feature type="binding site" evidence="3">
    <location>
        <begin position="93"/>
        <end position="96"/>
    </location>
    <ligand>
        <name>substrate</name>
    </ligand>
</feature>
<evidence type="ECO:0000256" key="2">
    <source>
        <dbReference type="ARBA" id="ARBA00023235"/>
    </source>
</evidence>
<comment type="caution">
    <text evidence="4">The sequence shown here is derived from an EMBL/GenBank/DDBJ whole genome shotgun (WGS) entry which is preliminary data.</text>
</comment>
<dbReference type="GO" id="GO:0006014">
    <property type="term" value="P:D-ribose metabolic process"/>
    <property type="evidence" value="ECO:0007669"/>
    <property type="project" value="TreeGrafter"/>
</dbReference>
<dbReference type="EMBL" id="QVTD01000022">
    <property type="protein sequence ID" value="RFU60764.1"/>
    <property type="molecule type" value="Genomic_DNA"/>
</dbReference>
<feature type="binding site" evidence="3">
    <location>
        <begin position="25"/>
        <end position="28"/>
    </location>
    <ligand>
        <name>substrate</name>
    </ligand>
</feature>
<dbReference type="SUPFAM" id="SSF100950">
    <property type="entry name" value="NagB/RpiA/CoA transferase-like"/>
    <property type="match status" value="1"/>
</dbReference>
<dbReference type="EC" id="5.3.1.6" evidence="3"/>
<gene>
    <name evidence="3 4" type="primary">rpiA</name>
    <name evidence="4" type="ORF">D0466_20650</name>
</gene>
<dbReference type="AlphaFoldDB" id="A0A372L6P1"/>
<evidence type="ECO:0000256" key="1">
    <source>
        <dbReference type="ARBA" id="ARBA00001713"/>
    </source>
</evidence>
<dbReference type="CDD" id="cd01398">
    <property type="entry name" value="RPI_A"/>
    <property type="match status" value="1"/>
</dbReference>
<proteinExistence type="inferred from homology"/>
<comment type="catalytic activity">
    <reaction evidence="1 3">
        <text>aldehydo-D-ribose 5-phosphate = D-ribulose 5-phosphate</text>
        <dbReference type="Rhea" id="RHEA:14657"/>
        <dbReference type="ChEBI" id="CHEBI:58121"/>
        <dbReference type="ChEBI" id="CHEBI:58273"/>
        <dbReference type="EC" id="5.3.1.6"/>
    </reaction>
</comment>
<dbReference type="HAMAP" id="MF_00170">
    <property type="entry name" value="Rib_5P_isom_A"/>
    <property type="match status" value="1"/>
</dbReference>
<dbReference type="InterPro" id="IPR020672">
    <property type="entry name" value="Ribose5P_isomerase_typA_subgr"/>
</dbReference>
<name>A0A372L6P1_9BACI</name>
<evidence type="ECO:0000313" key="5">
    <source>
        <dbReference type="Proteomes" id="UP000262939"/>
    </source>
</evidence>
<sequence length="227" mass="24133">MNAKKLAGEKALEYVKDGMVLGLGTGSTVYWTILGLGELVIKGLNIKGVATSKATEDLALKAGIPLVDISDVYEIDVTIDGADEVNPDLDLIKGGGGALLREKMVASVSRKLVIVADESKYSAHLGKFPLPVEVVPFGWQTTMKQISAKGCEPKLRMKNGIPMPTDNGNYILDCPFDKIEYPAALAFSLNMMPGVVETGLFVKMADTVILAGTSGEIQVKESAASTR</sequence>
<dbReference type="NCBIfam" id="TIGR00021">
    <property type="entry name" value="rpiA"/>
    <property type="match status" value="1"/>
</dbReference>
<comment type="function">
    <text evidence="3">Catalyzes the reversible conversion of ribose-5-phosphate to ribulose 5-phosphate.</text>
</comment>
<dbReference type="RefSeq" id="WP_117324401.1">
    <property type="nucleotide sequence ID" value="NZ_QVTD01000022.1"/>
</dbReference>
<comment type="pathway">
    <text evidence="3">Carbohydrate degradation; pentose phosphate pathway; D-ribose 5-phosphate from D-ribulose 5-phosphate (non-oxidative stage): step 1/1.</text>
</comment>
<dbReference type="SUPFAM" id="SSF75445">
    <property type="entry name" value="D-ribose-5-phosphate isomerase (RpiA), lid domain"/>
    <property type="match status" value="1"/>
</dbReference>
<dbReference type="Proteomes" id="UP000262939">
    <property type="component" value="Unassembled WGS sequence"/>
</dbReference>
<comment type="subunit">
    <text evidence="3">Homodimer.</text>
</comment>
<dbReference type="FunFam" id="3.40.50.1360:FF:000001">
    <property type="entry name" value="Ribose-5-phosphate isomerase A"/>
    <property type="match status" value="1"/>
</dbReference>
<protein>
    <recommendedName>
        <fullName evidence="3">Ribose-5-phosphate isomerase A</fullName>
        <ecNumber evidence="3">5.3.1.6</ecNumber>
    </recommendedName>
    <alternativeName>
        <fullName evidence="3">Phosphoriboisomerase A</fullName>
        <shortName evidence="3">PRI</shortName>
    </alternativeName>
</protein>
<dbReference type="GO" id="GO:0004751">
    <property type="term" value="F:ribose-5-phosphate isomerase activity"/>
    <property type="evidence" value="ECO:0007669"/>
    <property type="project" value="UniProtKB-UniRule"/>
</dbReference>
<dbReference type="OrthoDB" id="5870696at2"/>
<accession>A0A372L6P1</accession>
<dbReference type="PANTHER" id="PTHR11934:SF0">
    <property type="entry name" value="RIBOSE-5-PHOSPHATE ISOMERASE"/>
    <property type="match status" value="1"/>
</dbReference>
<keyword evidence="2 3" id="KW-0413">Isomerase</keyword>
<comment type="similarity">
    <text evidence="3">Belongs to the ribose 5-phosphate isomerase family.</text>
</comment>
<keyword evidence="5" id="KW-1185">Reference proteome</keyword>
<organism evidence="4 5">
    <name type="scientific">Peribacillus glennii</name>
    <dbReference type="NCBI Taxonomy" id="2303991"/>
    <lineage>
        <taxon>Bacteria</taxon>
        <taxon>Bacillati</taxon>
        <taxon>Bacillota</taxon>
        <taxon>Bacilli</taxon>
        <taxon>Bacillales</taxon>
        <taxon>Bacillaceae</taxon>
        <taxon>Peribacillus</taxon>
    </lineage>
</organism>